<proteinExistence type="predicted"/>
<dbReference type="OrthoDB" id="9803619at2"/>
<sequence>MTKKRETPYIIYDAIHQVMEFPSHFKALLVDLVNLPAMQRLRRIKQLALSDLIFPTASHTRFCHALGTSFLAFRIVREIKRQGFLEEFDELSEKILLSAALLHDIGHGPFSHTFESFFKTLGISVHHEDWTSKILNSEDFVEVFRKHGLDNHISLITDLITKKGKKRQDALKAWKPHWLLTSDIIASQLDADRLDYLLRDSHFAGVTYGTFDLNWLISCFTAVETNSSHRLGLTSQGLGSIEHFLIARRLMYQNIYCYPKIVAFEAMLIEFLKELTSLTVKYESLFLPLIGPSLNRFLKEISHRKDNGSIIDAAYSSYILLSDDDIWISLRNLSLNLPKEPPFEKLLHLSEKLNRHETPKIFKVQDKNFTLIKLPALRKKLGLIKEENFWKCNLMEVSFNLYSTFEDPILVSDKEGKATLLNSCSKLIETLGDKIEPSYYLTLDPSLFHQFPNEINQIISEITNSDQK</sequence>
<reference evidence="2" key="2">
    <citation type="submission" date="2014-09" db="EMBL/GenBank/DDBJ databases">
        <title>Criblamydia sequanensis harbors a mega-plasmid encoding arsenite resistance.</title>
        <authorList>
            <person name="Bertelli C."/>
            <person name="Goesmann A."/>
            <person name="Greub G."/>
        </authorList>
    </citation>
    <scope>NUCLEOTIDE SEQUENCE [LARGE SCALE GENOMIC DNA]</scope>
    <source>
        <strain evidence="2">CRIB-18</strain>
    </source>
</reference>
<comment type="caution">
    <text evidence="2">The sequence shown here is derived from an EMBL/GenBank/DDBJ whole genome shotgun (WGS) entry which is preliminary data.</text>
</comment>
<keyword evidence="3" id="KW-1185">Reference proteome</keyword>
<organism evidence="2 3">
    <name type="scientific">Candidatus Criblamydia sequanensis CRIB-18</name>
    <dbReference type="NCBI Taxonomy" id="1437425"/>
    <lineage>
        <taxon>Bacteria</taxon>
        <taxon>Pseudomonadati</taxon>
        <taxon>Chlamydiota</taxon>
        <taxon>Chlamydiia</taxon>
        <taxon>Parachlamydiales</taxon>
        <taxon>Candidatus Criblamydiaceae</taxon>
        <taxon>Candidatus Criblamydia</taxon>
    </lineage>
</organism>
<dbReference type="RefSeq" id="WP_154017610.1">
    <property type="nucleotide sequence ID" value="NZ_CCEJ010000003.1"/>
</dbReference>
<reference evidence="2" key="1">
    <citation type="submission" date="2013-12" db="EMBL/GenBank/DDBJ databases">
        <authorList>
            <person name="Linke B."/>
        </authorList>
    </citation>
    <scope>NUCLEOTIDE SEQUENCE [LARGE SCALE GENOMIC DNA]</scope>
    <source>
        <strain evidence="2">CRIB-18</strain>
    </source>
</reference>
<dbReference type="Proteomes" id="UP000031552">
    <property type="component" value="Unassembled WGS sequence"/>
</dbReference>
<dbReference type="InterPro" id="IPR003607">
    <property type="entry name" value="HD/PDEase_dom"/>
</dbReference>
<dbReference type="InterPro" id="IPR050135">
    <property type="entry name" value="dGTPase-like"/>
</dbReference>
<dbReference type="SMART" id="SM00471">
    <property type="entry name" value="HDc"/>
    <property type="match status" value="1"/>
</dbReference>
<evidence type="ECO:0000313" key="3">
    <source>
        <dbReference type="Proteomes" id="UP000031552"/>
    </source>
</evidence>
<evidence type="ECO:0000313" key="2">
    <source>
        <dbReference type="EMBL" id="CDR33476.1"/>
    </source>
</evidence>
<dbReference type="SUPFAM" id="SSF109604">
    <property type="entry name" value="HD-domain/PDEase-like"/>
    <property type="match status" value="1"/>
</dbReference>
<dbReference type="Gene3D" id="1.10.3210.10">
    <property type="entry name" value="Hypothetical protein af1432"/>
    <property type="match status" value="1"/>
</dbReference>
<dbReference type="InterPro" id="IPR006674">
    <property type="entry name" value="HD_domain"/>
</dbReference>
<dbReference type="eggNOG" id="COG1078">
    <property type="taxonomic scope" value="Bacteria"/>
</dbReference>
<dbReference type="Pfam" id="PF01966">
    <property type="entry name" value="HD"/>
    <property type="match status" value="1"/>
</dbReference>
<name>A0A090CYI4_9BACT</name>
<dbReference type="STRING" id="1437425.CSEC_0643"/>
<dbReference type="PANTHER" id="PTHR11373:SF4">
    <property type="entry name" value="DEOXYNUCLEOSIDE TRIPHOSPHATE TRIPHOSPHOHYDROLASE SAMHD1"/>
    <property type="match status" value="1"/>
</dbReference>
<dbReference type="PANTHER" id="PTHR11373">
    <property type="entry name" value="DEOXYNUCLEOSIDE TRIPHOSPHATE TRIPHOSPHOHYDROLASE"/>
    <property type="match status" value="1"/>
</dbReference>
<dbReference type="EMBL" id="CCEJ010000003">
    <property type="protein sequence ID" value="CDR33476.1"/>
    <property type="molecule type" value="Genomic_DNA"/>
</dbReference>
<evidence type="ECO:0000259" key="1">
    <source>
        <dbReference type="PROSITE" id="PS51831"/>
    </source>
</evidence>
<feature type="domain" description="HD" evidence="1">
    <location>
        <begin position="61"/>
        <end position="197"/>
    </location>
</feature>
<gene>
    <name evidence="2" type="ORF">CSEC_0643</name>
</gene>
<dbReference type="AlphaFoldDB" id="A0A090CYI4"/>
<dbReference type="GO" id="GO:0006203">
    <property type="term" value="P:dGTP catabolic process"/>
    <property type="evidence" value="ECO:0007669"/>
    <property type="project" value="TreeGrafter"/>
</dbReference>
<protein>
    <submittedName>
        <fullName evidence="2">Metal dependent phosphohydrolase</fullName>
    </submittedName>
</protein>
<accession>A0A090CYI4</accession>
<dbReference type="GO" id="GO:0008832">
    <property type="term" value="F:dGTPase activity"/>
    <property type="evidence" value="ECO:0007669"/>
    <property type="project" value="TreeGrafter"/>
</dbReference>
<dbReference type="CDD" id="cd00077">
    <property type="entry name" value="HDc"/>
    <property type="match status" value="1"/>
</dbReference>
<dbReference type="PROSITE" id="PS51831">
    <property type="entry name" value="HD"/>
    <property type="match status" value="1"/>
</dbReference>